<dbReference type="EMBL" id="RJJX01000049">
    <property type="protein sequence ID" value="RUT72815.1"/>
    <property type="molecule type" value="Genomic_DNA"/>
</dbReference>
<dbReference type="GO" id="GO:0003677">
    <property type="term" value="F:DNA binding"/>
    <property type="evidence" value="ECO:0007669"/>
    <property type="project" value="InterPro"/>
</dbReference>
<dbReference type="SMART" id="SM01321">
    <property type="entry name" value="Y1_Tnp"/>
    <property type="match status" value="1"/>
</dbReference>
<dbReference type="AlphaFoldDB" id="A0A434AER2"/>
<dbReference type="Gene3D" id="3.30.70.1290">
    <property type="entry name" value="Transposase IS200-like"/>
    <property type="match status" value="1"/>
</dbReference>
<keyword evidence="3" id="KW-1185">Reference proteome</keyword>
<dbReference type="PANTHER" id="PTHR33360:SF2">
    <property type="entry name" value="TRANSPOSASE FOR INSERTION SEQUENCE ELEMENT IS200"/>
    <property type="match status" value="1"/>
</dbReference>
<organism evidence="2 3">
    <name type="scientific">Ancylomarina longa</name>
    <dbReference type="NCBI Taxonomy" id="2487017"/>
    <lineage>
        <taxon>Bacteria</taxon>
        <taxon>Pseudomonadati</taxon>
        <taxon>Bacteroidota</taxon>
        <taxon>Bacteroidia</taxon>
        <taxon>Marinilabiliales</taxon>
        <taxon>Marinifilaceae</taxon>
        <taxon>Ancylomarina</taxon>
    </lineage>
</organism>
<gene>
    <name evidence="2" type="primary">tnpA</name>
    <name evidence="2" type="ORF">DLK05_16575</name>
</gene>
<accession>A0A434AER2</accession>
<proteinExistence type="predicted"/>
<sequence>MPYLKIYIHFVWSTKYREPFLESSLLRKKVWQHIKDNANEKGIHIDFISGYKDHCHCLISFNAHQTVKDVMHLIKGESSYWINKNKYCKYQFQWQDDYYAVSVGKSELSRVRNYIKNQETHHQTQSFQLEEDQLIEKYGFVKMNDHEDPVVKTTGN</sequence>
<name>A0A434AER2_9BACT</name>
<dbReference type="PANTHER" id="PTHR33360">
    <property type="entry name" value="TRANSPOSASE FOR INSERTION SEQUENCE ELEMENT IS200"/>
    <property type="match status" value="1"/>
</dbReference>
<dbReference type="GO" id="GO:0004803">
    <property type="term" value="F:transposase activity"/>
    <property type="evidence" value="ECO:0007669"/>
    <property type="project" value="InterPro"/>
</dbReference>
<dbReference type="Proteomes" id="UP000282985">
    <property type="component" value="Unassembled WGS sequence"/>
</dbReference>
<dbReference type="SUPFAM" id="SSF143422">
    <property type="entry name" value="Transposase IS200-like"/>
    <property type="match status" value="1"/>
</dbReference>
<reference evidence="2 3" key="1">
    <citation type="submission" date="2018-11" db="EMBL/GenBank/DDBJ databases">
        <title>Parancylomarina longa gen. nov., sp. nov., isolated from sediments of southern Okinawa.</title>
        <authorList>
            <person name="Fu T."/>
        </authorList>
    </citation>
    <scope>NUCLEOTIDE SEQUENCE [LARGE SCALE GENOMIC DNA]</scope>
    <source>
        <strain evidence="2 3">T3-2 S1-C</strain>
    </source>
</reference>
<dbReference type="GO" id="GO:0006313">
    <property type="term" value="P:DNA transposition"/>
    <property type="evidence" value="ECO:0007669"/>
    <property type="project" value="InterPro"/>
</dbReference>
<feature type="domain" description="Transposase IS200-like" evidence="1">
    <location>
        <begin position="3"/>
        <end position="118"/>
    </location>
</feature>
<dbReference type="NCBIfam" id="NF033573">
    <property type="entry name" value="transpos_IS200"/>
    <property type="match status" value="1"/>
</dbReference>
<protein>
    <submittedName>
        <fullName evidence="2">IS200/IS605 family transposase</fullName>
    </submittedName>
</protein>
<evidence type="ECO:0000313" key="2">
    <source>
        <dbReference type="EMBL" id="RUT72815.1"/>
    </source>
</evidence>
<dbReference type="OrthoDB" id="9797997at2"/>
<evidence type="ECO:0000259" key="1">
    <source>
        <dbReference type="SMART" id="SM01321"/>
    </source>
</evidence>
<dbReference type="Pfam" id="PF01797">
    <property type="entry name" value="Y1_Tnp"/>
    <property type="match status" value="1"/>
</dbReference>
<dbReference type="InterPro" id="IPR002686">
    <property type="entry name" value="Transposase_17"/>
</dbReference>
<comment type="caution">
    <text evidence="2">The sequence shown here is derived from an EMBL/GenBank/DDBJ whole genome shotgun (WGS) entry which is preliminary data.</text>
</comment>
<dbReference type="InterPro" id="IPR036515">
    <property type="entry name" value="Transposase_17_sf"/>
</dbReference>
<evidence type="ECO:0000313" key="3">
    <source>
        <dbReference type="Proteomes" id="UP000282985"/>
    </source>
</evidence>
<dbReference type="RefSeq" id="WP_127345068.1">
    <property type="nucleotide sequence ID" value="NZ_RJJX01000049.1"/>
</dbReference>